<comment type="caution">
    <text evidence="1">The sequence shown here is derived from an EMBL/GenBank/DDBJ whole genome shotgun (WGS) entry which is preliminary data.</text>
</comment>
<sequence>MEDKENQEKTERKRKITEIQGGCSHVVLMKKSKKPTPEIDEEADEELSNQTLNLRDDLVNVNDSHEGDDDTGYDYDVSSFVIVDYEGEYFPGIIKQINEHDGSAEVSVMVMRGLDWGWPDKVDQVWYKAEDIKDINQEPQQIKSRGNGRLIDNVPEITKYRGKLSK</sequence>
<accession>A0ACC2PYT2</accession>
<protein>
    <submittedName>
        <fullName evidence="1">Uncharacterized protein</fullName>
    </submittedName>
</protein>
<evidence type="ECO:0000313" key="1">
    <source>
        <dbReference type="EMBL" id="KAJ8688096.1"/>
    </source>
</evidence>
<dbReference type="EMBL" id="CM056741">
    <property type="protein sequence ID" value="KAJ8688096.1"/>
    <property type="molecule type" value="Genomic_DNA"/>
</dbReference>
<name>A0ACC2PYT2_9HYME</name>
<organism evidence="1 2">
    <name type="scientific">Eretmocerus hayati</name>
    <dbReference type="NCBI Taxonomy" id="131215"/>
    <lineage>
        <taxon>Eukaryota</taxon>
        <taxon>Metazoa</taxon>
        <taxon>Ecdysozoa</taxon>
        <taxon>Arthropoda</taxon>
        <taxon>Hexapoda</taxon>
        <taxon>Insecta</taxon>
        <taxon>Pterygota</taxon>
        <taxon>Neoptera</taxon>
        <taxon>Endopterygota</taxon>
        <taxon>Hymenoptera</taxon>
        <taxon>Apocrita</taxon>
        <taxon>Proctotrupomorpha</taxon>
        <taxon>Chalcidoidea</taxon>
        <taxon>Aphelinidae</taxon>
        <taxon>Aphelininae</taxon>
        <taxon>Eretmocerus</taxon>
    </lineage>
</organism>
<keyword evidence="2" id="KW-1185">Reference proteome</keyword>
<dbReference type="Proteomes" id="UP001239111">
    <property type="component" value="Chromosome 1"/>
</dbReference>
<reference evidence="1" key="1">
    <citation type="submission" date="2023-04" db="EMBL/GenBank/DDBJ databases">
        <title>A chromosome-level genome assembly of the parasitoid wasp Eretmocerus hayati.</title>
        <authorList>
            <person name="Zhong Y."/>
            <person name="Liu S."/>
            <person name="Liu Y."/>
        </authorList>
    </citation>
    <scope>NUCLEOTIDE SEQUENCE</scope>
    <source>
        <strain evidence="1">ZJU_SS_LIU_2023</strain>
    </source>
</reference>
<proteinExistence type="predicted"/>
<gene>
    <name evidence="1" type="ORF">QAD02_023891</name>
</gene>
<evidence type="ECO:0000313" key="2">
    <source>
        <dbReference type="Proteomes" id="UP001239111"/>
    </source>
</evidence>